<evidence type="ECO:0000313" key="3">
    <source>
        <dbReference type="Proteomes" id="UP000503447"/>
    </source>
</evidence>
<dbReference type="AlphaFoldDB" id="A0A6M5YY72"/>
<organism evidence="2 3">
    <name type="scientific">Frigoriglobus tundricola</name>
    <dbReference type="NCBI Taxonomy" id="2774151"/>
    <lineage>
        <taxon>Bacteria</taxon>
        <taxon>Pseudomonadati</taxon>
        <taxon>Planctomycetota</taxon>
        <taxon>Planctomycetia</taxon>
        <taxon>Gemmatales</taxon>
        <taxon>Gemmataceae</taxon>
        <taxon>Frigoriglobus</taxon>
    </lineage>
</organism>
<dbReference type="RefSeq" id="WP_171474032.1">
    <property type="nucleotide sequence ID" value="NZ_CP053452.2"/>
</dbReference>
<feature type="compositionally biased region" description="Low complexity" evidence="1">
    <location>
        <begin position="48"/>
        <end position="57"/>
    </location>
</feature>
<evidence type="ECO:0000313" key="2">
    <source>
        <dbReference type="EMBL" id="QJW98969.1"/>
    </source>
</evidence>
<sequence>MPLQTADWAAPGRDPLTFLGRWAEIVSASLNAQFAEAGGRFVAEPTCGPRAGTTEAPPAAPAGSPPTLTAPARFTDRVAVTVMDTQRGGAVAAVVLFVAPDHKVDSDGALAFAVRAAGLMSGGAGVVIVDAAPGPASWATHLHSLTGVYPITRRPRGPEAPVLVVHPEVRDGVEQFGVWHHAVGAGVPLPTVPVPVRGAAHLKLDLEATYSEACAPLRLPE</sequence>
<evidence type="ECO:0000256" key="1">
    <source>
        <dbReference type="SAM" id="MobiDB-lite"/>
    </source>
</evidence>
<gene>
    <name evidence="2" type="ORF">FTUN_6564</name>
</gene>
<proteinExistence type="predicted"/>
<keyword evidence="3" id="KW-1185">Reference proteome</keyword>
<reference evidence="3" key="1">
    <citation type="submission" date="2020-05" db="EMBL/GenBank/DDBJ databases">
        <title>Frigoriglobus tundricola gen. nov., sp. nov., a psychrotolerant cellulolytic planctomycete of the family Gemmataceae with two divergent copies of 16S rRNA gene.</title>
        <authorList>
            <person name="Kulichevskaya I.S."/>
            <person name="Ivanova A.A."/>
            <person name="Naumoff D.G."/>
            <person name="Beletsky A.V."/>
            <person name="Rijpstra W.I.C."/>
            <person name="Sinninghe Damste J.S."/>
            <person name="Mardanov A.V."/>
            <person name="Ravin N.V."/>
            <person name="Dedysh S.N."/>
        </authorList>
    </citation>
    <scope>NUCLEOTIDE SEQUENCE [LARGE SCALE GENOMIC DNA]</scope>
    <source>
        <strain evidence="3">PL17</strain>
    </source>
</reference>
<feature type="region of interest" description="Disordered" evidence="1">
    <location>
        <begin position="45"/>
        <end position="67"/>
    </location>
</feature>
<protein>
    <submittedName>
        <fullName evidence="2">Uncharacterized protein</fullName>
    </submittedName>
</protein>
<name>A0A6M5YY72_9BACT</name>
<dbReference type="Proteomes" id="UP000503447">
    <property type="component" value="Chromosome"/>
</dbReference>
<dbReference type="KEGG" id="ftj:FTUN_6564"/>
<accession>A0A6M5YY72</accession>
<dbReference type="EMBL" id="CP053452">
    <property type="protein sequence ID" value="QJW98969.1"/>
    <property type="molecule type" value="Genomic_DNA"/>
</dbReference>